<name>A0A142C658_SPIBA</name>
<reference evidence="4" key="1">
    <citation type="submission" date="2015-12" db="EMBL/GenBank/DDBJ databases">
        <title>Comparative cell biology and evolution of annexins in diplomonads.</title>
        <authorList>
            <person name="Einarsson E."/>
            <person name="Astvaldsson A."/>
            <person name="Hultenby K."/>
            <person name="Andersson J.O."/>
            <person name="Svard S.G."/>
            <person name="Jerlstrom-Hultqvist J."/>
        </authorList>
    </citation>
    <scope>NUCLEOTIDE SEQUENCE</scope>
</reference>
<dbReference type="EMBL" id="KU341428">
    <property type="protein sequence ID" value="AMP46309.1"/>
    <property type="molecule type" value="Genomic_DNA"/>
</dbReference>
<dbReference type="GO" id="GO:0005886">
    <property type="term" value="C:plasma membrane"/>
    <property type="evidence" value="ECO:0007669"/>
    <property type="project" value="TreeGrafter"/>
</dbReference>
<proteinExistence type="inferred from homology"/>
<dbReference type="Gene3D" id="1.10.220.10">
    <property type="entry name" value="Annexin"/>
    <property type="match status" value="3"/>
</dbReference>
<evidence type="ECO:0000313" key="4">
    <source>
        <dbReference type="EMBL" id="AMP46309.1"/>
    </source>
</evidence>
<dbReference type="InterPro" id="IPR018502">
    <property type="entry name" value="Annexin_repeat"/>
</dbReference>
<evidence type="ECO:0000256" key="3">
    <source>
        <dbReference type="ARBA" id="ARBA00023216"/>
    </source>
</evidence>
<dbReference type="Pfam" id="PF00191">
    <property type="entry name" value="Annexin"/>
    <property type="match status" value="2"/>
</dbReference>
<dbReference type="PANTHER" id="PTHR10502:SF102">
    <property type="entry name" value="ANNEXIN B11"/>
    <property type="match status" value="1"/>
</dbReference>
<evidence type="ECO:0000256" key="1">
    <source>
        <dbReference type="ARBA" id="ARBA00007831"/>
    </source>
</evidence>
<dbReference type="AlphaFoldDB" id="A0A142C658"/>
<keyword evidence="2" id="KW-0677">Repeat</keyword>
<organism evidence="4">
    <name type="scientific">Spironucleus barkhanus</name>
    <dbReference type="NCBI Taxonomy" id="103874"/>
    <lineage>
        <taxon>Eukaryota</taxon>
        <taxon>Metamonada</taxon>
        <taxon>Diplomonadida</taxon>
        <taxon>Hexamitidae</taxon>
        <taxon>Hexamitinae</taxon>
        <taxon>Spironucleus</taxon>
    </lineage>
</organism>
<dbReference type="PROSITE" id="PS51897">
    <property type="entry name" value="ANNEXIN_2"/>
    <property type="match status" value="2"/>
</dbReference>
<dbReference type="GO" id="GO:0001786">
    <property type="term" value="F:phosphatidylserine binding"/>
    <property type="evidence" value="ECO:0007669"/>
    <property type="project" value="TreeGrafter"/>
</dbReference>
<dbReference type="InterPro" id="IPR001464">
    <property type="entry name" value="Annexin"/>
</dbReference>
<dbReference type="GO" id="GO:0005544">
    <property type="term" value="F:calcium-dependent phospholipid binding"/>
    <property type="evidence" value="ECO:0007669"/>
    <property type="project" value="InterPro"/>
</dbReference>
<accession>A0A142C658</accession>
<dbReference type="SUPFAM" id="SSF47874">
    <property type="entry name" value="Annexin"/>
    <property type="match status" value="1"/>
</dbReference>
<dbReference type="SMART" id="SM00335">
    <property type="entry name" value="ANX"/>
    <property type="match status" value="2"/>
</dbReference>
<dbReference type="GO" id="GO:0005737">
    <property type="term" value="C:cytoplasm"/>
    <property type="evidence" value="ECO:0007669"/>
    <property type="project" value="TreeGrafter"/>
</dbReference>
<protein>
    <submittedName>
        <fullName evidence="4">Annexin 6</fullName>
    </submittedName>
</protein>
<comment type="similarity">
    <text evidence="1">Belongs to the annexin family.</text>
</comment>
<sequence>MLSNQQIAQKTDAIIKACQGLGTREKAIIDVVTSSTYKDLARVAKAYTAFTGKSLEKLIKAETSKGFEKGLVQLFNDRYVVCAERINDNLKDERQLAEAIITLTEEDIPIITEAYFNLFAKDIFEDIHKTVSATKDYGLLFRAWMNQMRYARNTIKEDAKLLFEAAKGAGTKEEVFIRILCTSTPDEYKQIVQSFQQQFGKSLAQTIKAEFTGVSEYAFLLAHNFAQGREQGVAFVISRAKLNNKNSLYVICSTSVGIDKKKLSSVFSEYGEIRAYVKKIATGDYERLLLALLTENVAGGLFRRCCG</sequence>
<evidence type="ECO:0000256" key="2">
    <source>
        <dbReference type="ARBA" id="ARBA00022737"/>
    </source>
</evidence>
<dbReference type="GO" id="GO:0005509">
    <property type="term" value="F:calcium ion binding"/>
    <property type="evidence" value="ECO:0007669"/>
    <property type="project" value="InterPro"/>
</dbReference>
<dbReference type="InterPro" id="IPR037104">
    <property type="entry name" value="Annexin_sf"/>
</dbReference>
<dbReference type="PRINTS" id="PR00196">
    <property type="entry name" value="ANNEXIN"/>
</dbReference>
<dbReference type="PANTHER" id="PTHR10502">
    <property type="entry name" value="ANNEXIN"/>
    <property type="match status" value="1"/>
</dbReference>
<keyword evidence="3" id="KW-0041">Annexin</keyword>